<name>A0AA95SYP6_9BURK</name>
<feature type="transmembrane region" description="Helical" evidence="6">
    <location>
        <begin position="88"/>
        <end position="109"/>
    </location>
</feature>
<feature type="transmembrane region" description="Helical" evidence="6">
    <location>
        <begin position="164"/>
        <end position="183"/>
    </location>
</feature>
<dbReference type="Gene3D" id="1.20.120.80">
    <property type="entry name" value="Cytochrome c oxidase, subunit III, four-helix bundle"/>
    <property type="match status" value="1"/>
</dbReference>
<dbReference type="GO" id="GO:0022904">
    <property type="term" value="P:respiratory electron transport chain"/>
    <property type="evidence" value="ECO:0007669"/>
    <property type="project" value="InterPro"/>
</dbReference>
<dbReference type="GO" id="GO:0005886">
    <property type="term" value="C:plasma membrane"/>
    <property type="evidence" value="ECO:0007669"/>
    <property type="project" value="UniProtKB-SubCell"/>
</dbReference>
<organism evidence="8 9">
    <name type="scientific">Paucibacter sediminis</name>
    <dbReference type="NCBI Taxonomy" id="3019553"/>
    <lineage>
        <taxon>Bacteria</taxon>
        <taxon>Pseudomonadati</taxon>
        <taxon>Pseudomonadota</taxon>
        <taxon>Betaproteobacteria</taxon>
        <taxon>Burkholderiales</taxon>
        <taxon>Sphaerotilaceae</taxon>
        <taxon>Roseateles</taxon>
    </lineage>
</organism>
<feature type="domain" description="Heme-copper oxidase subunit III family profile" evidence="7">
    <location>
        <begin position="23"/>
        <end position="188"/>
    </location>
</feature>
<gene>
    <name evidence="8" type="ORF">PFX98_09325</name>
</gene>
<reference evidence="8" key="1">
    <citation type="submission" date="2023-01" db="EMBL/GenBank/DDBJ databases">
        <title>Whole genome sequence of Paucibacter sp. S2-9 isolated from pond sediment.</title>
        <authorList>
            <person name="Jung J.Y."/>
        </authorList>
    </citation>
    <scope>NUCLEOTIDE SEQUENCE</scope>
    <source>
        <strain evidence="8">S2-9</strain>
    </source>
</reference>
<dbReference type="KEGG" id="pais:PFX98_09325"/>
<keyword evidence="4 6" id="KW-0472">Membrane</keyword>
<keyword evidence="3 6" id="KW-1133">Transmembrane helix</keyword>
<dbReference type="GO" id="GO:0004129">
    <property type="term" value="F:cytochrome-c oxidase activity"/>
    <property type="evidence" value="ECO:0007669"/>
    <property type="project" value="InterPro"/>
</dbReference>
<evidence type="ECO:0000313" key="8">
    <source>
        <dbReference type="EMBL" id="WIT13804.1"/>
    </source>
</evidence>
<feature type="transmembrane region" description="Helical" evidence="6">
    <location>
        <begin position="121"/>
        <end position="144"/>
    </location>
</feature>
<dbReference type="SUPFAM" id="SSF81452">
    <property type="entry name" value="Cytochrome c oxidase subunit III-like"/>
    <property type="match status" value="1"/>
</dbReference>
<proteinExistence type="inferred from homology"/>
<protein>
    <submittedName>
        <fullName evidence="8">Bb3-type cytochrome oxidase subunit III</fullName>
    </submittedName>
</protein>
<dbReference type="InterPro" id="IPR013833">
    <property type="entry name" value="Cyt_c_oxidase_su3_a-hlx"/>
</dbReference>
<keyword evidence="2 5" id="KW-0812">Transmembrane</keyword>
<comment type="similarity">
    <text evidence="5">Belongs to the cytochrome c oxidase subunit 3 family.</text>
</comment>
<evidence type="ECO:0000256" key="1">
    <source>
        <dbReference type="ARBA" id="ARBA00004141"/>
    </source>
</evidence>
<evidence type="ECO:0000256" key="6">
    <source>
        <dbReference type="SAM" id="Phobius"/>
    </source>
</evidence>
<evidence type="ECO:0000256" key="3">
    <source>
        <dbReference type="ARBA" id="ARBA00022989"/>
    </source>
</evidence>
<dbReference type="InterPro" id="IPR000298">
    <property type="entry name" value="Cyt_c_oxidase-like_su3"/>
</dbReference>
<dbReference type="EMBL" id="CP116346">
    <property type="protein sequence ID" value="WIT13804.1"/>
    <property type="molecule type" value="Genomic_DNA"/>
</dbReference>
<dbReference type="InterPro" id="IPR035973">
    <property type="entry name" value="Cyt_c_oxidase_su3-like_sf"/>
</dbReference>
<evidence type="ECO:0000256" key="5">
    <source>
        <dbReference type="RuleBase" id="RU003376"/>
    </source>
</evidence>
<sequence>MNGLAAALQTGAWPRPQAAASTGLWFMMAVSSSIFFLLLVAYVMRLNGLEGFPLALPWQFMLSSALLALGGLALELGRRSATRDARGLRWGGLCALAFVLVQLWGWQALAAARVLPSGNPAASFLYLLTAMHGLHVLGGLWGWWRCLRAWPRADAAQRATGLALCARFWHFLLLLWALLYATLGWLTPELVRAICGTR</sequence>
<comment type="subcellular location">
    <subcellularLocation>
        <location evidence="5">Cell membrane</location>
        <topology evidence="5">Multi-pass membrane protein</topology>
    </subcellularLocation>
    <subcellularLocation>
        <location evidence="1">Membrane</location>
        <topology evidence="1">Multi-pass membrane protein</topology>
    </subcellularLocation>
</comment>
<evidence type="ECO:0000256" key="4">
    <source>
        <dbReference type="ARBA" id="ARBA00023136"/>
    </source>
</evidence>
<dbReference type="PROSITE" id="PS50253">
    <property type="entry name" value="COX3"/>
    <property type="match status" value="1"/>
</dbReference>
<dbReference type="AlphaFoldDB" id="A0AA95SYP6"/>
<accession>A0AA95SYP6</accession>
<keyword evidence="9" id="KW-1185">Reference proteome</keyword>
<evidence type="ECO:0000259" key="7">
    <source>
        <dbReference type="PROSITE" id="PS50253"/>
    </source>
</evidence>
<feature type="transmembrane region" description="Helical" evidence="6">
    <location>
        <begin position="24"/>
        <end position="44"/>
    </location>
</feature>
<evidence type="ECO:0000313" key="9">
    <source>
        <dbReference type="Proteomes" id="UP001177769"/>
    </source>
</evidence>
<dbReference type="RefSeq" id="WP_285234924.1">
    <property type="nucleotide sequence ID" value="NZ_CP116346.1"/>
</dbReference>
<evidence type="ECO:0000256" key="2">
    <source>
        <dbReference type="ARBA" id="ARBA00022692"/>
    </source>
</evidence>
<feature type="transmembrane region" description="Helical" evidence="6">
    <location>
        <begin position="56"/>
        <end position="76"/>
    </location>
</feature>
<dbReference type="Proteomes" id="UP001177769">
    <property type="component" value="Chromosome"/>
</dbReference>